<feature type="active site" evidence="5">
    <location>
        <position position="200"/>
    </location>
</feature>
<dbReference type="Gene3D" id="1.10.287.1060">
    <property type="entry name" value="ESAT-6-like"/>
    <property type="match status" value="1"/>
</dbReference>
<dbReference type="PANTHER" id="PTHR10183:SF379">
    <property type="entry name" value="CALPAIN-5"/>
    <property type="match status" value="1"/>
</dbReference>
<feature type="domain" description="Calpain catalytic" evidence="7">
    <location>
        <begin position="191"/>
        <end position="397"/>
    </location>
</feature>
<evidence type="ECO:0000256" key="1">
    <source>
        <dbReference type="ARBA" id="ARBA00007623"/>
    </source>
</evidence>
<evidence type="ECO:0000256" key="5">
    <source>
        <dbReference type="PROSITE-ProRule" id="PRU00239"/>
    </source>
</evidence>
<evidence type="ECO:0000256" key="2">
    <source>
        <dbReference type="ARBA" id="ARBA00022670"/>
    </source>
</evidence>
<dbReference type="Proteomes" id="UP000440668">
    <property type="component" value="Unassembled WGS sequence"/>
</dbReference>
<feature type="compositionally biased region" description="Acidic residues" evidence="6">
    <location>
        <begin position="166"/>
        <end position="181"/>
    </location>
</feature>
<evidence type="ECO:0000256" key="3">
    <source>
        <dbReference type="ARBA" id="ARBA00022801"/>
    </source>
</evidence>
<dbReference type="InterPro" id="IPR000169">
    <property type="entry name" value="Pept_cys_AS"/>
</dbReference>
<evidence type="ECO:0000256" key="4">
    <source>
        <dbReference type="ARBA" id="ARBA00022807"/>
    </source>
</evidence>
<feature type="compositionally biased region" description="Basic residues" evidence="6">
    <location>
        <begin position="1"/>
        <end position="11"/>
    </location>
</feature>
<dbReference type="InterPro" id="IPR001300">
    <property type="entry name" value="Peptidase_C2_calpain_cat"/>
</dbReference>
<reference evidence="8 9" key="1">
    <citation type="submission" date="2019-11" db="EMBL/GenBank/DDBJ databases">
        <title>Cellulosimicrobium composti sp. nov. isolated from a compost.</title>
        <authorList>
            <person name="Yang Y."/>
        </authorList>
    </citation>
    <scope>NUCLEOTIDE SEQUENCE [LARGE SCALE GENOMIC DNA]</scope>
    <source>
        <strain evidence="8 9">BIT-GX5</strain>
    </source>
</reference>
<comment type="caution">
    <text evidence="8">The sequence shown here is derived from an EMBL/GenBank/DDBJ whole genome shotgun (WGS) entry which is preliminary data.</text>
</comment>
<dbReference type="GO" id="GO:0004198">
    <property type="term" value="F:calcium-dependent cysteine-type endopeptidase activity"/>
    <property type="evidence" value="ECO:0007669"/>
    <property type="project" value="InterPro"/>
</dbReference>
<evidence type="ECO:0000313" key="9">
    <source>
        <dbReference type="Proteomes" id="UP000440668"/>
    </source>
</evidence>
<protein>
    <recommendedName>
        <fullName evidence="7">Calpain catalytic domain-containing protein</fullName>
    </recommendedName>
</protein>
<dbReference type="InterPro" id="IPR038765">
    <property type="entry name" value="Papain-like_cys_pep_sf"/>
</dbReference>
<evidence type="ECO:0000313" key="8">
    <source>
        <dbReference type="EMBL" id="MTG88004.1"/>
    </source>
</evidence>
<keyword evidence="4 5" id="KW-0788">Thiol protease</keyword>
<accession>A0A6N7ZEX8</accession>
<feature type="active site" evidence="5">
    <location>
        <position position="344"/>
    </location>
</feature>
<dbReference type="GO" id="GO:0006508">
    <property type="term" value="P:proteolysis"/>
    <property type="evidence" value="ECO:0007669"/>
    <property type="project" value="UniProtKB-KW"/>
</dbReference>
<evidence type="ECO:0000256" key="6">
    <source>
        <dbReference type="SAM" id="MobiDB-lite"/>
    </source>
</evidence>
<dbReference type="EMBL" id="WMKA01000005">
    <property type="protein sequence ID" value="MTG88004.1"/>
    <property type="molecule type" value="Genomic_DNA"/>
</dbReference>
<dbReference type="InterPro" id="IPR022684">
    <property type="entry name" value="Calpain_cysteine_protease"/>
</dbReference>
<keyword evidence="3 5" id="KW-0378">Hydrolase</keyword>
<feature type="region of interest" description="Disordered" evidence="6">
    <location>
        <begin position="122"/>
        <end position="181"/>
    </location>
</feature>
<dbReference type="AlphaFoldDB" id="A0A6N7ZEX8"/>
<feature type="region of interest" description="Disordered" evidence="6">
    <location>
        <begin position="1"/>
        <end position="48"/>
    </location>
</feature>
<dbReference type="PROSITE" id="PS50203">
    <property type="entry name" value="CALPAIN_CAT"/>
    <property type="match status" value="1"/>
</dbReference>
<dbReference type="SUPFAM" id="SSF54001">
    <property type="entry name" value="Cysteine proteinases"/>
    <property type="match status" value="1"/>
</dbReference>
<comment type="similarity">
    <text evidence="1">Belongs to the peptidase C2 family.</text>
</comment>
<dbReference type="Pfam" id="PF00648">
    <property type="entry name" value="Peptidase_C2"/>
    <property type="match status" value="1"/>
</dbReference>
<name>A0A6N7ZEX8_9MICO</name>
<sequence>MVPPRSARRPRGTLPARPARRMGSPPHRPRPAGGRTFSATCRRGGDDERDVRADVAELRRLGQRLAEAADRLTALRGELDALVTASPWEGPDGDELRGTWSASHGPAVAAVGAVLGEAATAVVRQADQQESASTDGAGGPGGGDRGTPGGGDRGTPGDGDRPGDPDLTDDLGDYEDVPPIDLENEDFSIDDINQGQVGDCWFLAGLGAVATTDPEFLREHIRLNDDGTYTVTMYSDGKPVEIVVEPTAPENGVGGQNGEPNWVSIYEKAAAEYFGGDYEDIDGGHSDVAFEAITGHPAERSGELSLSDIQDRLKDGPVAVGTEDDDAFWWWEDEVDDSRIVPNHAYVVTEVKEVDGELKIHVVNPWGPGGGMLDGEHKVGDLWLTEQEYKDNFDSVYSGGRP</sequence>
<dbReference type="SMART" id="SM00230">
    <property type="entry name" value="CysPc"/>
    <property type="match status" value="1"/>
</dbReference>
<feature type="active site" evidence="5">
    <location>
        <position position="364"/>
    </location>
</feature>
<feature type="compositionally biased region" description="Gly residues" evidence="6">
    <location>
        <begin position="136"/>
        <end position="157"/>
    </location>
</feature>
<dbReference type="PROSITE" id="PS00139">
    <property type="entry name" value="THIOL_PROTEASE_CYS"/>
    <property type="match status" value="1"/>
</dbReference>
<proteinExistence type="inferred from homology"/>
<organism evidence="8 9">
    <name type="scientific">Cellulosimicrobium composti</name>
    <dbReference type="NCBI Taxonomy" id="2672572"/>
    <lineage>
        <taxon>Bacteria</taxon>
        <taxon>Bacillati</taxon>
        <taxon>Actinomycetota</taxon>
        <taxon>Actinomycetes</taxon>
        <taxon>Micrococcales</taxon>
        <taxon>Promicromonosporaceae</taxon>
        <taxon>Cellulosimicrobium</taxon>
    </lineage>
</organism>
<keyword evidence="2 5" id="KW-0645">Protease</keyword>
<gene>
    <name evidence="8" type="ORF">GJV82_03390</name>
</gene>
<evidence type="ECO:0000259" key="7">
    <source>
        <dbReference type="PROSITE" id="PS50203"/>
    </source>
</evidence>
<dbReference type="PANTHER" id="PTHR10183">
    <property type="entry name" value="CALPAIN"/>
    <property type="match status" value="1"/>
</dbReference>